<keyword evidence="1" id="KW-1133">Transmembrane helix</keyword>
<feature type="transmembrane region" description="Helical" evidence="1">
    <location>
        <begin position="1145"/>
        <end position="1172"/>
    </location>
</feature>
<accession>A0A401IPF9</accession>
<organism evidence="2">
    <name type="scientific">Metapenaeus ensis nimavirus</name>
    <dbReference type="NCBI Taxonomy" id="2133794"/>
    <lineage>
        <taxon>Viruses</taxon>
        <taxon>Viruses incertae sedis</taxon>
        <taxon>Naldaviricetes</taxon>
        <taxon>Nimaviridae</taxon>
    </lineage>
</organism>
<protein>
    <submittedName>
        <fullName evidence="2">Wsv011-like protein</fullName>
    </submittedName>
</protein>
<name>A0A401IPF9_9VIRU</name>
<evidence type="ECO:0000313" key="2">
    <source>
        <dbReference type="EMBL" id="GBG35496.1"/>
    </source>
</evidence>
<comment type="caution">
    <text evidence="2">The sequence shown here is derived from an EMBL/GenBank/DDBJ whole genome shotgun (WGS) entry which is preliminary data.</text>
</comment>
<evidence type="ECO:0000256" key="1">
    <source>
        <dbReference type="SAM" id="Phobius"/>
    </source>
</evidence>
<keyword evidence="1" id="KW-0472">Membrane</keyword>
<feature type="transmembrane region" description="Helical" evidence="1">
    <location>
        <begin position="1111"/>
        <end position="1133"/>
    </location>
</feature>
<sequence length="1273" mass="139706">MTLFTLSATTRRVTSGKGNYSKTDAILGKQYPTRLNDSTETNEGAVATDRQLPKELSSDIALLQLRVKSTIDSWYGSDGRELPDLTREEGGWHDLISLSEKLYDPVLSVHHSPSTLSDKASLAAAAFASLATAIEEKLSVLSGKDGDSGVLQRAVATLNNKSILMTDVLLTSKTLQNILYNRIDLMKYRKENPPPNMNDIISRRIAQLKEAPLPHRLTLFEIYGGGAKEEGISNMSIAGSTNASDTHCKLVNHIFKVAFRKWGPGPSPISPATPHLFTVAETHALTRYILREMGDYSSYDPVVVSTYYCDYYDYIAYTRLPEHLRRSSIVPGSYDMKDLPFKPFAIPSQYRTDNRRLFKHNEAIKSNRNPNLCFDYGECLCYFVFGMGWDKHLGDIVDSLECCSMSSFPNDGFSGVFKDTHNFNRLGGTRLGVSDLALRSVAKFIKEEAFAAATAAVAVKGVHEEEVGDDVTIKDEDGCPLHKLRTCIRNSVRALMTFVEEALPGIVIRLKKDLSGDMIDHYDGDYGDPGEFECLTAHLFLTRLADECHVLRNTEVQRTIHSTSISLLKRKMDNVPDGTRIQTYGSLRDIPRSVLEGLSGDSAKDSYFFGDRAVVSWDGSSGRVVGLWRNSGSDYLHDHKNVAKKYEDDLRMVKTVKATLREASERGGLNPIFFSREAIYQSLNAGGIFSPGVNLTEERANANDLANPSMGVPFRGLSEEMNAGEMRGFFSGFRDLLETKALTVYSREAFSEVGAGIKTETEALSASAISESSVSFMEDLATSFDTNVDLGLEFSEERGTVTFKGSEKSLLEESRALRSNEVTLSSVMTDMGIQVSETLDEEFAAEMRETYPDSAIREMDKAAEEFEKSIPASQSKKLDAIGKDTAAELEEIEQNINDTELSKATDTVLGKRVSNGVTVFAGRFATTTVMMGSVAIAGFLGPATVGTMHASRGAHLNVVDRSNPKGVTTYKMPDFSCTDHILGWAKKVAHPFREEIDATIESDPDFFKSSGAHVVNERGEMSKNKAWAPICGDGDTRVSDCGSWATYDEPGSVLPWVRPMADLPVGQSLSCDKGLTALQAVSNTLLSLGRDIAREVFEVVEEAVVGVAEKAFSTIITSPAFIVGVPIAVGIAATRLQMSNWKTGLAMATAVFILILIVRFFVGSGFLTLNWFGARDSTKRKNSEVHERGSDIEPKAARMTMAQRGDLSLRPVFSPATTSYVRSAQIIGINALGFPNCYAKMRNVISSSATKWQNWWPPGQLMGGGSLTQELEI</sequence>
<dbReference type="EMBL" id="BFCE01000005">
    <property type="protein sequence ID" value="GBG35496.1"/>
    <property type="molecule type" value="Genomic_DNA"/>
</dbReference>
<keyword evidence="1" id="KW-0812">Transmembrane</keyword>
<reference evidence="2" key="1">
    <citation type="journal article" date="2018" name="J. Virol.">
        <title>Crustacean Genome Exploration Reveals the Evolutionary Origin of White Spot Syndrome Virus.</title>
        <authorList>
            <person name="Kawato S."/>
            <person name="Shitara A."/>
            <person name="Wang Y."/>
            <person name="Nozaki R."/>
            <person name="Kondo H."/>
            <person name="Hirono I."/>
        </authorList>
    </citation>
    <scope>NUCLEOTIDE SEQUENCE</scope>
    <source>
        <strain evidence="2">Mikawa-1</strain>
    </source>
</reference>
<proteinExistence type="predicted"/>